<organism evidence="2">
    <name type="scientific">Sesamum latifolium</name>
    <dbReference type="NCBI Taxonomy" id="2727402"/>
    <lineage>
        <taxon>Eukaryota</taxon>
        <taxon>Viridiplantae</taxon>
        <taxon>Streptophyta</taxon>
        <taxon>Embryophyta</taxon>
        <taxon>Tracheophyta</taxon>
        <taxon>Spermatophyta</taxon>
        <taxon>Magnoliopsida</taxon>
        <taxon>eudicotyledons</taxon>
        <taxon>Gunneridae</taxon>
        <taxon>Pentapetalae</taxon>
        <taxon>asterids</taxon>
        <taxon>lamiids</taxon>
        <taxon>Lamiales</taxon>
        <taxon>Pedaliaceae</taxon>
        <taxon>Sesamum</taxon>
    </lineage>
</organism>
<dbReference type="AlphaFoldDB" id="A0AAW2S2G5"/>
<name>A0AAW2S2G5_9LAMI</name>
<gene>
    <name evidence="2" type="ORF">Slati_4540300</name>
</gene>
<protein>
    <submittedName>
        <fullName evidence="2">Uncharacterized protein</fullName>
    </submittedName>
</protein>
<feature type="region of interest" description="Disordered" evidence="1">
    <location>
        <begin position="60"/>
        <end position="86"/>
    </location>
</feature>
<evidence type="ECO:0000313" key="2">
    <source>
        <dbReference type="EMBL" id="KAL0386588.1"/>
    </source>
</evidence>
<reference evidence="2" key="1">
    <citation type="submission" date="2020-06" db="EMBL/GenBank/DDBJ databases">
        <authorList>
            <person name="Li T."/>
            <person name="Hu X."/>
            <person name="Zhang T."/>
            <person name="Song X."/>
            <person name="Zhang H."/>
            <person name="Dai N."/>
            <person name="Sheng W."/>
            <person name="Hou X."/>
            <person name="Wei L."/>
        </authorList>
    </citation>
    <scope>NUCLEOTIDE SEQUENCE</scope>
    <source>
        <strain evidence="2">KEN1</strain>
        <tissue evidence="2">Leaf</tissue>
    </source>
</reference>
<reference evidence="2" key="2">
    <citation type="journal article" date="2024" name="Plant">
        <title>Genomic evolution and insights into agronomic trait innovations of Sesamum species.</title>
        <authorList>
            <person name="Miao H."/>
            <person name="Wang L."/>
            <person name="Qu L."/>
            <person name="Liu H."/>
            <person name="Sun Y."/>
            <person name="Le M."/>
            <person name="Wang Q."/>
            <person name="Wei S."/>
            <person name="Zheng Y."/>
            <person name="Lin W."/>
            <person name="Duan Y."/>
            <person name="Cao H."/>
            <person name="Xiong S."/>
            <person name="Wang X."/>
            <person name="Wei L."/>
            <person name="Li C."/>
            <person name="Ma Q."/>
            <person name="Ju M."/>
            <person name="Zhao R."/>
            <person name="Li G."/>
            <person name="Mu C."/>
            <person name="Tian Q."/>
            <person name="Mei H."/>
            <person name="Zhang T."/>
            <person name="Gao T."/>
            <person name="Zhang H."/>
        </authorList>
    </citation>
    <scope>NUCLEOTIDE SEQUENCE</scope>
    <source>
        <strain evidence="2">KEN1</strain>
    </source>
</reference>
<evidence type="ECO:0000256" key="1">
    <source>
        <dbReference type="SAM" id="MobiDB-lite"/>
    </source>
</evidence>
<dbReference type="EMBL" id="JACGWN010000101">
    <property type="protein sequence ID" value="KAL0386588.1"/>
    <property type="molecule type" value="Genomic_DNA"/>
</dbReference>
<comment type="caution">
    <text evidence="2">The sequence shown here is derived from an EMBL/GenBank/DDBJ whole genome shotgun (WGS) entry which is preliminary data.</text>
</comment>
<sequence>MAQSVPQAFGLLGRQIAREIPTQILALVALDSTTCLTLFLLLTPVVDTDFVLSLSVPSITTNNTTPPEEVRQSTAIRQDASKPLPDSLSDSLLTSGIRKIHIYRWGGSLWLVKELASC</sequence>
<proteinExistence type="predicted"/>
<feature type="compositionally biased region" description="Polar residues" evidence="1">
    <location>
        <begin position="60"/>
        <end position="76"/>
    </location>
</feature>
<accession>A0AAW2S2G5</accession>